<dbReference type="InterPro" id="IPR008927">
    <property type="entry name" value="6-PGluconate_DH-like_C_sf"/>
</dbReference>
<feature type="domain" description="DUF2520" evidence="2">
    <location>
        <begin position="133"/>
        <end position="258"/>
    </location>
</feature>
<evidence type="ECO:0000259" key="1">
    <source>
        <dbReference type="Pfam" id="PF10727"/>
    </source>
</evidence>
<evidence type="ECO:0000259" key="2">
    <source>
        <dbReference type="Pfam" id="PF10728"/>
    </source>
</evidence>
<organism evidence="3 4">
    <name type="scientific">Neisseria animalis</name>
    <dbReference type="NCBI Taxonomy" id="492"/>
    <lineage>
        <taxon>Bacteria</taxon>
        <taxon>Pseudomonadati</taxon>
        <taxon>Pseudomonadota</taxon>
        <taxon>Betaproteobacteria</taxon>
        <taxon>Neisseriales</taxon>
        <taxon>Neisseriaceae</taxon>
        <taxon>Neisseria</taxon>
    </lineage>
</organism>
<dbReference type="KEGG" id="naq:D0T90_04065"/>
<dbReference type="PANTHER" id="PTHR40459:SF1">
    <property type="entry name" value="CONSERVED HYPOTHETICAL ALANINE AND LEUCINE RICH PROTEIN"/>
    <property type="match status" value="1"/>
</dbReference>
<dbReference type="Pfam" id="PF10728">
    <property type="entry name" value="DUF2520"/>
    <property type="match status" value="1"/>
</dbReference>
<protein>
    <submittedName>
        <fullName evidence="3">DUF2520 domain-containing protein</fullName>
    </submittedName>
</protein>
<dbReference type="OrthoDB" id="8650434at2"/>
<dbReference type="Pfam" id="PF10727">
    <property type="entry name" value="Rossmann-like"/>
    <property type="match status" value="1"/>
</dbReference>
<reference evidence="3 4" key="1">
    <citation type="submission" date="2018-08" db="EMBL/GenBank/DDBJ databases">
        <title>Neisseria animalis ATCC 49930 complete genome.</title>
        <authorList>
            <person name="Veseli I.A."/>
            <person name="Mascarenhas dos Santos A.C."/>
            <person name="Buttler R."/>
            <person name="Pombert J.-F."/>
        </authorList>
    </citation>
    <scope>NUCLEOTIDE SEQUENCE [LARGE SCALE GENOMIC DNA]</scope>
    <source>
        <strain evidence="3 4">ATCC 49930</strain>
    </source>
</reference>
<accession>A0A5P3MQA9</accession>
<dbReference type="EMBL" id="CP031699">
    <property type="protein sequence ID" value="QEY23777.1"/>
    <property type="molecule type" value="Genomic_DNA"/>
</dbReference>
<sequence length="281" mass="29308">MKKILHIVGAGRVGQTLAALLGAHSDWQLSHIVSRSLPSGAFGAAVVRDFTALPRADVVIIATPDNAIEAAAESLARSGALSAGTLVLHMSGAKTAAALAAAALYGAQTGSLHPVFAFADVAYAVDNLRGNICALEAESAQALAVLQQLADALELRAVVLPSEHKARYHAALSAASNFSVALAAYAQNLLAPLDFPESMSRELVCGLMRQTVANLEHLTPLQALTGPIVRGDDCTVAAHLAAMNQEEQARYRAWAQATLDLARERLDSESAVKMQTALSGD</sequence>
<dbReference type="RefSeq" id="WP_123796230.1">
    <property type="nucleotide sequence ID" value="NZ_CP031699.1"/>
</dbReference>
<dbReference type="AlphaFoldDB" id="A0A5P3MQA9"/>
<dbReference type="InterPro" id="IPR036291">
    <property type="entry name" value="NAD(P)-bd_dom_sf"/>
</dbReference>
<keyword evidence="4" id="KW-1185">Reference proteome</keyword>
<dbReference type="Proteomes" id="UP000325536">
    <property type="component" value="Chromosome"/>
</dbReference>
<name>A0A5P3MQA9_NEIAN</name>
<dbReference type="InterPro" id="IPR037108">
    <property type="entry name" value="TM1727-like_C_sf"/>
</dbReference>
<dbReference type="PANTHER" id="PTHR40459">
    <property type="entry name" value="CONSERVED HYPOTHETICAL ALANINE AND LEUCINE RICH PROTEIN"/>
    <property type="match status" value="1"/>
</dbReference>
<dbReference type="InterPro" id="IPR019665">
    <property type="entry name" value="OxRdtase/DH_put_Rossmann_dom"/>
</dbReference>
<evidence type="ECO:0000313" key="4">
    <source>
        <dbReference type="Proteomes" id="UP000325536"/>
    </source>
</evidence>
<dbReference type="Gene3D" id="1.10.1040.20">
    <property type="entry name" value="ProC-like, C-terminal domain"/>
    <property type="match status" value="1"/>
</dbReference>
<gene>
    <name evidence="3" type="ORF">D0T90_04065</name>
</gene>
<feature type="domain" description="Putative oxidoreductase/dehydrogenase Rossmann-like" evidence="1">
    <location>
        <begin position="6"/>
        <end position="114"/>
    </location>
</feature>
<dbReference type="Gene3D" id="3.40.50.720">
    <property type="entry name" value="NAD(P)-binding Rossmann-like Domain"/>
    <property type="match status" value="1"/>
</dbReference>
<evidence type="ECO:0000313" key="3">
    <source>
        <dbReference type="EMBL" id="QEY23777.1"/>
    </source>
</evidence>
<dbReference type="SUPFAM" id="SSF48179">
    <property type="entry name" value="6-phosphogluconate dehydrogenase C-terminal domain-like"/>
    <property type="match status" value="1"/>
</dbReference>
<dbReference type="InterPro" id="IPR018931">
    <property type="entry name" value="DUF2520"/>
</dbReference>
<proteinExistence type="predicted"/>
<dbReference type="SUPFAM" id="SSF51735">
    <property type="entry name" value="NAD(P)-binding Rossmann-fold domains"/>
    <property type="match status" value="1"/>
</dbReference>